<name>A0A1I4VJL4_9BACT</name>
<dbReference type="RefSeq" id="WP_093395962.1">
    <property type="nucleotide sequence ID" value="NZ_FOUU01000010.1"/>
</dbReference>
<dbReference type="Gene3D" id="3.50.30.10">
    <property type="entry name" value="Phosphohistidine domain"/>
    <property type="match status" value="1"/>
</dbReference>
<sequence length="1426" mass="164226">MQLSREPVNSQALKIHLELTRSVPVKIKPVFMILKEVVSGFRGKEAEAEELLQEYHHKYANWQVVVDEAWRYTVSNISLIEKHPLRGRIVFLIALMLWDSFVNSLRADTKAHAMDRFLAFWLKMLERFGSDFGRPVPDKAPEIASLDLHVEQLDEIHEGILRHFLIKLVNLDEENFEYLLRSYYSVKSLANSLLKVWHSDSSFVELRSLMNRIFKTTYDLWLSVEDPCKWLTRTCDGVGKEFLARSLEHCSPISHKSFSRHRTQLETIAEIDNPREAVVKLLELPDHRDIVKYYSKLPDMLKLHSDDGLGRRLSMLMRLKILQTPGLESIHEETLRSINQELSRWLKDQKNDDLYESVDMLLTALEEAVAAHPKATLQCLHTIGLEIVKSGNKQLIDSFIERLISMGFQTARVQGVSDYWQVKVNEAHLLNIRVWLDLIKQDPQKMRNLLSALIVYLSLTGTCIRDTDLFQRDISELLHAPIAPVYNLVKQLAKLFPVYFNEIGAEGLLRNVSTEVDEIYGRGDPLIHFLRKQSHVESNNLTVPFIENIFRFWITLNKEHIKPFLPAHIYEQIDPDHAFVQGPHRLLKALQDNDLLYDVEDLLEASSEKVESVFNSVSDVTDAEKKRTGLMIRFYQLLKEKYALSAKDIREHLNRGAQLGLPDPSAVLKALDGNDPIEKLEAILDYLRKLQEIILKPSKMEIQENIYLKRHIAVDIPSMYGSYHEKKFDALGLTFRLENLANLLFEEIIQSIDLSFITRATFSRIVKFIPLFLKALNLEGIHSVQLQRYQELFEKALQIRRFTHSQFMDIFRGFSESINQIIHTYYHVIHEPNLNLAIKKLKDDEYLPKFARIVECANPAEKIQMISETFLRDLVARTFGLQYFDNFVTNIVVTLSHQKATFVGEDLDLLLSYEPEKTISWIYDPTPQTFDLIHLGNKGYNLAVLHSAGINVPPGFIITTEYFRCRRVVDRFPESRKDFEARVMSFMHRLEKETGRCFGCPTNTLLVSVRSGAAMSMPGMMTTFLNVGINEEIVEGLIDQTGQAWFAWDNYRRFIQSWGMSFGMPRDAFDEIMRFYKKKCGVTYKREFSPEQIRTVARAYRDELRKNGVDLTDNPREQLFTSIRQVIESWYSPKAKTYRQIMGISDNWGTAVTVQTMIFGNLDTRSGAGVMFTHDPWTAEDIIDPNGDFTLGNQGEDVVGGLVKTLPISEKQRLKEVEPREASLEMLFPRIYRRLVEIAEKLVYEQHWGPQEIEFTFQGDSEDSLYILQSRNMSPRIHRRYRVFVPTPDLEASYLASGIGVSGGALCGRVAFDVESIEELRRTYPNDYIILIRSDTVPDDIKEISLADGILTGKGGATSHAAIVAHRLGKTCVVGCSKMTVWESQRRCEINGYQIKTGDILGLDGRSGAIYKGFHETRWMDVETSE</sequence>
<proteinExistence type="predicted"/>
<keyword evidence="3" id="KW-0670">Pyruvate</keyword>
<dbReference type="InterPro" id="IPR036637">
    <property type="entry name" value="Phosphohistidine_dom_sf"/>
</dbReference>
<dbReference type="InterPro" id="IPR002192">
    <property type="entry name" value="PPDK_AMP/ATP-bd"/>
</dbReference>
<gene>
    <name evidence="3" type="ORF">SAMN05660836_02319</name>
</gene>
<protein>
    <submittedName>
        <fullName evidence="3">Pyruvate phosphate dikinase</fullName>
    </submittedName>
</protein>
<dbReference type="STRING" id="39841.SAMN05660836_02319"/>
<dbReference type="GO" id="GO:0005524">
    <property type="term" value="F:ATP binding"/>
    <property type="evidence" value="ECO:0007669"/>
    <property type="project" value="InterPro"/>
</dbReference>
<dbReference type="GO" id="GO:0016301">
    <property type="term" value="F:kinase activity"/>
    <property type="evidence" value="ECO:0007669"/>
    <property type="project" value="UniProtKB-KW"/>
</dbReference>
<keyword evidence="4" id="KW-1185">Reference proteome</keyword>
<organism evidence="3 4">
    <name type="scientific">Thermodesulforhabdus norvegica</name>
    <dbReference type="NCBI Taxonomy" id="39841"/>
    <lineage>
        <taxon>Bacteria</taxon>
        <taxon>Pseudomonadati</taxon>
        <taxon>Thermodesulfobacteriota</taxon>
        <taxon>Syntrophobacteria</taxon>
        <taxon>Syntrophobacterales</taxon>
        <taxon>Thermodesulforhabdaceae</taxon>
        <taxon>Thermodesulforhabdus</taxon>
    </lineage>
</organism>
<feature type="domain" description="Pyruvate phosphate dikinase AMP/ATP-binding" evidence="2">
    <location>
        <begin position="978"/>
        <end position="1274"/>
    </location>
</feature>
<dbReference type="OrthoDB" id="9765468at2"/>
<dbReference type="SUPFAM" id="SSF56059">
    <property type="entry name" value="Glutathione synthetase ATP-binding domain-like"/>
    <property type="match status" value="1"/>
</dbReference>
<dbReference type="InterPro" id="IPR013815">
    <property type="entry name" value="ATP_grasp_subdomain_1"/>
</dbReference>
<dbReference type="InterPro" id="IPR008279">
    <property type="entry name" value="PEP-util_enz_mobile_dom"/>
</dbReference>
<dbReference type="Gene3D" id="1.20.80.30">
    <property type="match status" value="1"/>
</dbReference>
<keyword evidence="3" id="KW-0808">Transferase</keyword>
<reference evidence="3 4" key="1">
    <citation type="submission" date="2016-10" db="EMBL/GenBank/DDBJ databases">
        <authorList>
            <person name="de Groot N.N."/>
        </authorList>
    </citation>
    <scope>NUCLEOTIDE SEQUENCE [LARGE SCALE GENOMIC DNA]</scope>
    <source>
        <strain evidence="3 4">DSM 9990</strain>
    </source>
</reference>
<dbReference type="Pfam" id="PF01326">
    <property type="entry name" value="PPDK_N"/>
    <property type="match status" value="1"/>
</dbReference>
<dbReference type="PANTHER" id="PTHR22931">
    <property type="entry name" value="PHOSPHOENOLPYRUVATE DIKINASE-RELATED"/>
    <property type="match status" value="1"/>
</dbReference>
<keyword evidence="3" id="KW-0418">Kinase</keyword>
<dbReference type="SUPFAM" id="SSF52009">
    <property type="entry name" value="Phosphohistidine domain"/>
    <property type="match status" value="1"/>
</dbReference>
<feature type="domain" description="PEP-utilising enzyme mobile" evidence="1">
    <location>
        <begin position="1329"/>
        <end position="1408"/>
    </location>
</feature>
<dbReference type="Pfam" id="PF00391">
    <property type="entry name" value="PEP-utilizers"/>
    <property type="match status" value="1"/>
</dbReference>
<evidence type="ECO:0000313" key="3">
    <source>
        <dbReference type="EMBL" id="SFN01323.1"/>
    </source>
</evidence>
<dbReference type="Proteomes" id="UP000199611">
    <property type="component" value="Unassembled WGS sequence"/>
</dbReference>
<dbReference type="EMBL" id="FOUU01000010">
    <property type="protein sequence ID" value="SFN01323.1"/>
    <property type="molecule type" value="Genomic_DNA"/>
</dbReference>
<evidence type="ECO:0000259" key="1">
    <source>
        <dbReference type="Pfam" id="PF00391"/>
    </source>
</evidence>
<evidence type="ECO:0000313" key="4">
    <source>
        <dbReference type="Proteomes" id="UP000199611"/>
    </source>
</evidence>
<dbReference type="InterPro" id="IPR010121">
    <property type="entry name" value="Pyruvate_phosphate_dikinase"/>
</dbReference>
<dbReference type="PANTHER" id="PTHR22931:SF9">
    <property type="entry name" value="PYRUVATE, PHOSPHATE DIKINASE 1, CHLOROPLASTIC"/>
    <property type="match status" value="1"/>
</dbReference>
<accession>A0A1I4VJL4</accession>
<dbReference type="GO" id="GO:0050242">
    <property type="term" value="F:pyruvate, phosphate dikinase activity"/>
    <property type="evidence" value="ECO:0007669"/>
    <property type="project" value="InterPro"/>
</dbReference>
<evidence type="ECO:0000259" key="2">
    <source>
        <dbReference type="Pfam" id="PF01326"/>
    </source>
</evidence>
<dbReference type="Gene3D" id="3.30.1490.20">
    <property type="entry name" value="ATP-grasp fold, A domain"/>
    <property type="match status" value="1"/>
</dbReference>
<dbReference type="Gene3D" id="3.30.470.20">
    <property type="entry name" value="ATP-grasp fold, B domain"/>
    <property type="match status" value="1"/>
</dbReference>